<comment type="caution">
    <text evidence="3">The sequence shown here is derived from an EMBL/GenBank/DDBJ whole genome shotgun (WGS) entry which is preliminary data.</text>
</comment>
<evidence type="ECO:0000256" key="1">
    <source>
        <dbReference type="SAM" id="MobiDB-lite"/>
    </source>
</evidence>
<dbReference type="EMBL" id="QEWW01000001">
    <property type="protein sequence ID" value="PWD88118.1"/>
    <property type="molecule type" value="Genomic_DNA"/>
</dbReference>
<feature type="compositionally biased region" description="Basic and acidic residues" evidence="1">
    <location>
        <begin position="44"/>
        <end position="62"/>
    </location>
</feature>
<dbReference type="EMBL" id="QEWV01000002">
    <property type="protein sequence ID" value="PWD93810.1"/>
    <property type="molecule type" value="Genomic_DNA"/>
</dbReference>
<keyword evidence="6" id="KW-1185">Reference proteome</keyword>
<dbReference type="OrthoDB" id="7058719at2"/>
<evidence type="ECO:0000313" key="4">
    <source>
        <dbReference type="EMBL" id="PWD93810.1"/>
    </source>
</evidence>
<evidence type="ECO:0000256" key="2">
    <source>
        <dbReference type="SAM" id="SignalP"/>
    </source>
</evidence>
<evidence type="ECO:0000313" key="3">
    <source>
        <dbReference type="EMBL" id="PWD88118.1"/>
    </source>
</evidence>
<dbReference type="RefSeq" id="WP_109201128.1">
    <property type="nucleotide sequence ID" value="NZ_QEWS01000002.1"/>
</dbReference>
<gene>
    <name evidence="3" type="ORF">DC077_02255</name>
    <name evidence="4" type="ORF">DC078_03000</name>
</gene>
<dbReference type="Proteomes" id="UP000245059">
    <property type="component" value="Unassembled WGS sequence"/>
</dbReference>
<dbReference type="AlphaFoldDB" id="A0A2U2ATR8"/>
<evidence type="ECO:0000313" key="5">
    <source>
        <dbReference type="Proteomes" id="UP000245059"/>
    </source>
</evidence>
<protein>
    <submittedName>
        <fullName evidence="3">Uncharacterized protein</fullName>
    </submittedName>
</protein>
<sequence length="211" mass="23952">MKRTFLTLSIALILGSAQLATAKMPALTTPSMSDQEYAETLGFELKKEDSESDKSASSEKETPATVEAQQDNLKEQEQSATVDNQNTNNAETEKENARPQIELKKLVYRCDISLSQPFPLKNPEKVELALGNLSNDEEMVIKLKNMPIKLERTHFEPEHLYIWSNTDNNVLMTLEVDEVYEDNFVKAQTGTLTILTPKLKEEYRAVHSCRR</sequence>
<reference evidence="5 6" key="2">
    <citation type="submission" date="2018-05" db="EMBL/GenBank/DDBJ databases">
        <title>Ignatzschineria dubaiensis sp. nov., isolated from necrotic foot tissues of dromedaries (Camelus dromedarius) and associated maggots in Dubai, United Arab Emirates.</title>
        <authorList>
            <person name="Tsang C.C."/>
            <person name="Tang J.Y.M."/>
            <person name="Fong J.Y.H."/>
            <person name="Kinne J."/>
            <person name="Lee H.H."/>
            <person name="Joseph M."/>
            <person name="Jose S."/>
            <person name="Schuster R.K."/>
            <person name="Tang Y."/>
            <person name="Sivakumar S."/>
            <person name="Chen J.H.K."/>
            <person name="Teng J.L.L."/>
            <person name="Lau S.K.P."/>
            <person name="Wernery U."/>
            <person name="Woo P.C.Y."/>
        </authorList>
    </citation>
    <scope>NUCLEOTIDE SEQUENCE [LARGE SCALE GENOMIC DNA]</scope>
    <source>
        <strain evidence="5">UAE-HKU57</strain>
        <strain evidence="6">UAE-HKU58</strain>
    </source>
</reference>
<feature type="region of interest" description="Disordered" evidence="1">
    <location>
        <begin position="31"/>
        <end position="98"/>
    </location>
</feature>
<feature type="signal peptide" evidence="2">
    <location>
        <begin position="1"/>
        <end position="22"/>
    </location>
</feature>
<feature type="chain" id="PRO_5015507574" evidence="2">
    <location>
        <begin position="23"/>
        <end position="211"/>
    </location>
</feature>
<organism evidence="3 5">
    <name type="scientific">Ignatzschineria cameli</name>
    <dbReference type="NCBI Taxonomy" id="2182793"/>
    <lineage>
        <taxon>Bacteria</taxon>
        <taxon>Pseudomonadati</taxon>
        <taxon>Pseudomonadota</taxon>
        <taxon>Gammaproteobacteria</taxon>
        <taxon>Cardiobacteriales</taxon>
        <taxon>Ignatzschineriaceae</taxon>
        <taxon>Ignatzschineria</taxon>
    </lineage>
</organism>
<keyword evidence="2" id="KW-0732">Signal</keyword>
<proteinExistence type="predicted"/>
<accession>A0A2U2ATR8</accession>
<evidence type="ECO:0000313" key="6">
    <source>
        <dbReference type="Proteomes" id="UP000245217"/>
    </source>
</evidence>
<dbReference type="Proteomes" id="UP000245217">
    <property type="component" value="Unassembled WGS sequence"/>
</dbReference>
<reference evidence="3" key="1">
    <citation type="journal article" date="2018" name="Genome Announc.">
        <title>Ignatzschineria cameli sp. nov., isolated from necrotic foot tissue of dromedaries (Camelus dromedarius) and associated maggots (Wohlfahrtia species) in Dubai.</title>
        <authorList>
            <person name="Tsang C.C."/>
            <person name="Tang J.Y."/>
            <person name="Fong J.Y."/>
            <person name="Kinne J."/>
            <person name="Lee H.H."/>
            <person name="Joseph M."/>
            <person name="Jose S."/>
            <person name="Schuster R.K."/>
            <person name="Tang Y."/>
            <person name="Sivakumar S."/>
            <person name="Chen J.H."/>
            <person name="Teng J.L."/>
            <person name="Lau S.K."/>
            <person name="Wernery U."/>
            <person name="Woo P.C."/>
        </authorList>
    </citation>
    <scope>NUCLEOTIDE SEQUENCE</scope>
    <source>
        <strain evidence="3">UAE-HKU57</strain>
        <strain evidence="4">UAE-HKU58</strain>
    </source>
</reference>
<name>A0A2U2ATR8_9GAMM</name>